<reference evidence="8" key="1">
    <citation type="submission" date="2016-10" db="EMBL/GenBank/DDBJ databases">
        <authorList>
            <person name="Varghese N."/>
            <person name="Submissions S."/>
        </authorList>
    </citation>
    <scope>NUCLEOTIDE SEQUENCE [LARGE SCALE GENOMIC DNA]</scope>
    <source>
        <strain evidence="8">DSM 7481</strain>
    </source>
</reference>
<keyword evidence="2 4" id="KW-0472">Membrane</keyword>
<dbReference type="GO" id="GO:1990063">
    <property type="term" value="C:Bam protein complex"/>
    <property type="evidence" value="ECO:0007669"/>
    <property type="project" value="TreeGrafter"/>
</dbReference>
<keyword evidence="1 4" id="KW-0732">Signal</keyword>
<evidence type="ECO:0000256" key="5">
    <source>
        <dbReference type="SAM" id="MobiDB-lite"/>
    </source>
</evidence>
<feature type="region of interest" description="Disordered" evidence="5">
    <location>
        <begin position="144"/>
        <end position="175"/>
    </location>
</feature>
<dbReference type="InterPro" id="IPR007450">
    <property type="entry name" value="BamE_dom"/>
</dbReference>
<comment type="similarity">
    <text evidence="4">Belongs to the BamE family.</text>
</comment>
<dbReference type="GO" id="GO:0043165">
    <property type="term" value="P:Gram-negative-bacterium-type cell outer membrane assembly"/>
    <property type="evidence" value="ECO:0007669"/>
    <property type="project" value="UniProtKB-UniRule"/>
</dbReference>
<sequence length="175" mass="18831">MGLILLLGAGLSACGSFNGASNRVVSMVTPYKVEVVQGNFVSREQVEALQPGMSRQQVKEILGTPLLTSLFHADRWEYVFTLKRPGVDAQSRKLTVYFKGDAFERAVGDEMPTEAEFVATLGSARKSPPKVPVLEATPEQLAKYPKAAAATLPEPADSAVPPPPSSYPPLESTNR</sequence>
<dbReference type="EMBL" id="FOMQ01000008">
    <property type="protein sequence ID" value="SFD88646.1"/>
    <property type="molecule type" value="Genomic_DNA"/>
</dbReference>
<protein>
    <recommendedName>
        <fullName evidence="4">Outer membrane protein assembly factor BamE</fullName>
    </recommendedName>
</protein>
<evidence type="ECO:0000313" key="7">
    <source>
        <dbReference type="EMBL" id="SFD88646.1"/>
    </source>
</evidence>
<dbReference type="GO" id="GO:0051205">
    <property type="term" value="P:protein insertion into membrane"/>
    <property type="evidence" value="ECO:0007669"/>
    <property type="project" value="UniProtKB-UniRule"/>
</dbReference>
<dbReference type="HAMAP" id="MF_00925">
    <property type="entry name" value="OM_assembly_BamE"/>
    <property type="match status" value="1"/>
</dbReference>
<feature type="domain" description="Outer membrane protein assembly factor BamE" evidence="6">
    <location>
        <begin position="38"/>
        <end position="106"/>
    </location>
</feature>
<evidence type="ECO:0000256" key="2">
    <source>
        <dbReference type="ARBA" id="ARBA00023136"/>
    </source>
</evidence>
<organism evidence="7 8">
    <name type="scientific">Paracidovorax konjaci</name>
    <dbReference type="NCBI Taxonomy" id="32040"/>
    <lineage>
        <taxon>Bacteria</taxon>
        <taxon>Pseudomonadati</taxon>
        <taxon>Pseudomonadota</taxon>
        <taxon>Betaproteobacteria</taxon>
        <taxon>Burkholderiales</taxon>
        <taxon>Comamonadaceae</taxon>
        <taxon>Paracidovorax</taxon>
    </lineage>
</organism>
<comment type="function">
    <text evidence="4">Part of the outer membrane protein assembly complex, which is involved in assembly and insertion of beta-barrel proteins into the outer membrane.</text>
</comment>
<comment type="subunit">
    <text evidence="4">Part of the Bam complex.</text>
</comment>
<dbReference type="STRING" id="32040.SAMN04489710_10815"/>
<accession>A0A1I1W021</accession>
<dbReference type="Pfam" id="PF04355">
    <property type="entry name" value="BamE"/>
    <property type="match status" value="1"/>
</dbReference>
<evidence type="ECO:0000259" key="6">
    <source>
        <dbReference type="Pfam" id="PF04355"/>
    </source>
</evidence>
<dbReference type="AlphaFoldDB" id="A0A1I1W021"/>
<keyword evidence="3 4" id="KW-0998">Cell outer membrane</keyword>
<dbReference type="PANTHER" id="PTHR37482">
    <property type="entry name" value="OUTER MEMBRANE PROTEIN ASSEMBLY FACTOR BAME"/>
    <property type="match status" value="1"/>
</dbReference>
<evidence type="ECO:0000313" key="8">
    <source>
        <dbReference type="Proteomes" id="UP000199517"/>
    </source>
</evidence>
<evidence type="ECO:0000256" key="1">
    <source>
        <dbReference type="ARBA" id="ARBA00022729"/>
    </source>
</evidence>
<dbReference type="Gene3D" id="3.30.1450.10">
    <property type="match status" value="1"/>
</dbReference>
<name>A0A1I1W021_9BURK</name>
<evidence type="ECO:0000256" key="4">
    <source>
        <dbReference type="HAMAP-Rule" id="MF_00925"/>
    </source>
</evidence>
<dbReference type="InterPro" id="IPR026592">
    <property type="entry name" value="BamE"/>
</dbReference>
<comment type="subcellular location">
    <subcellularLocation>
        <location evidence="4">Cell outer membrane</location>
    </subcellularLocation>
</comment>
<dbReference type="InterPro" id="IPR037873">
    <property type="entry name" value="BamE-like"/>
</dbReference>
<dbReference type="PANTHER" id="PTHR37482:SF1">
    <property type="entry name" value="OUTER MEMBRANE PROTEIN ASSEMBLY FACTOR BAME"/>
    <property type="match status" value="1"/>
</dbReference>
<evidence type="ECO:0000256" key="3">
    <source>
        <dbReference type="ARBA" id="ARBA00023237"/>
    </source>
</evidence>
<dbReference type="GO" id="GO:0030674">
    <property type="term" value="F:protein-macromolecule adaptor activity"/>
    <property type="evidence" value="ECO:0007669"/>
    <property type="project" value="TreeGrafter"/>
</dbReference>
<gene>
    <name evidence="4" type="primary">bamE</name>
    <name evidence="7" type="ORF">SAMN04489710_10815</name>
</gene>
<dbReference type="Proteomes" id="UP000199517">
    <property type="component" value="Unassembled WGS sequence"/>
</dbReference>
<keyword evidence="8" id="KW-1185">Reference proteome</keyword>
<proteinExistence type="inferred from homology"/>